<evidence type="ECO:0000313" key="3">
    <source>
        <dbReference type="Proteomes" id="UP000306602"/>
    </source>
</evidence>
<dbReference type="SUPFAM" id="SSF46785">
    <property type="entry name" value="Winged helix' DNA-binding domain"/>
    <property type="match status" value="1"/>
</dbReference>
<dbReference type="RefSeq" id="WP_136464263.1">
    <property type="nucleotide sequence ID" value="NZ_SRKY01000005.1"/>
</dbReference>
<keyword evidence="3" id="KW-1185">Reference proteome</keyword>
<dbReference type="Gene3D" id="1.10.10.10">
    <property type="entry name" value="Winged helix-like DNA-binding domain superfamily/Winged helix DNA-binding domain"/>
    <property type="match status" value="1"/>
</dbReference>
<sequence length="150" mass="16286">MGKAPTNSLAIALFGEVLAADHMIRQRLSRVLPKGMELSHFSVLNHLARNAAERSPAQLAQTFGVTRGAMTNTLAKLEWAGYVHIRPDWDDARRKMVAISPAGRAALDQAMSSIAPLIDTALSDLGEEEVRRAISVMRALRIKSSVTDPA</sequence>
<dbReference type="GO" id="GO:0006950">
    <property type="term" value="P:response to stress"/>
    <property type="evidence" value="ECO:0007669"/>
    <property type="project" value="TreeGrafter"/>
</dbReference>
<protein>
    <submittedName>
        <fullName evidence="2">MarR family transcriptional regulator</fullName>
    </submittedName>
</protein>
<dbReference type="PRINTS" id="PR00598">
    <property type="entry name" value="HTHMARR"/>
</dbReference>
<accession>A0A4S4N6B8</accession>
<dbReference type="InterPro" id="IPR039422">
    <property type="entry name" value="MarR/SlyA-like"/>
</dbReference>
<dbReference type="InterPro" id="IPR036390">
    <property type="entry name" value="WH_DNA-bd_sf"/>
</dbReference>
<organism evidence="2 3">
    <name type="scientific">Aliishimia ponticola</name>
    <dbReference type="NCBI Taxonomy" id="2499833"/>
    <lineage>
        <taxon>Bacteria</taxon>
        <taxon>Pseudomonadati</taxon>
        <taxon>Pseudomonadota</taxon>
        <taxon>Alphaproteobacteria</taxon>
        <taxon>Rhodobacterales</taxon>
        <taxon>Paracoccaceae</taxon>
        <taxon>Aliishimia</taxon>
    </lineage>
</organism>
<dbReference type="InterPro" id="IPR000835">
    <property type="entry name" value="HTH_MarR-typ"/>
</dbReference>
<feature type="domain" description="HTH marR-type" evidence="1">
    <location>
        <begin position="6"/>
        <end position="142"/>
    </location>
</feature>
<evidence type="ECO:0000313" key="2">
    <source>
        <dbReference type="EMBL" id="THH34676.1"/>
    </source>
</evidence>
<dbReference type="PANTHER" id="PTHR33164">
    <property type="entry name" value="TRANSCRIPTIONAL REGULATOR, MARR FAMILY"/>
    <property type="match status" value="1"/>
</dbReference>
<evidence type="ECO:0000259" key="1">
    <source>
        <dbReference type="PROSITE" id="PS50995"/>
    </source>
</evidence>
<reference evidence="2 3" key="1">
    <citation type="submission" date="2019-04" db="EMBL/GenBank/DDBJ databases">
        <title>Shimia ponticola sp. nov., isolated from seawater.</title>
        <authorList>
            <person name="Kim Y.-O."/>
            <person name="Yoon J.-H."/>
        </authorList>
    </citation>
    <scope>NUCLEOTIDE SEQUENCE [LARGE SCALE GENOMIC DNA]</scope>
    <source>
        <strain evidence="2 3">MYP11</strain>
    </source>
</reference>
<dbReference type="EMBL" id="SRKY01000005">
    <property type="protein sequence ID" value="THH34676.1"/>
    <property type="molecule type" value="Genomic_DNA"/>
</dbReference>
<dbReference type="Proteomes" id="UP000306602">
    <property type="component" value="Unassembled WGS sequence"/>
</dbReference>
<gene>
    <name evidence="2" type="ORF">E4Z66_17030</name>
</gene>
<comment type="caution">
    <text evidence="2">The sequence shown here is derived from an EMBL/GenBank/DDBJ whole genome shotgun (WGS) entry which is preliminary data.</text>
</comment>
<dbReference type="AlphaFoldDB" id="A0A4S4N6B8"/>
<dbReference type="Pfam" id="PF12802">
    <property type="entry name" value="MarR_2"/>
    <property type="match status" value="1"/>
</dbReference>
<proteinExistence type="predicted"/>
<dbReference type="PANTHER" id="PTHR33164:SF43">
    <property type="entry name" value="HTH-TYPE TRANSCRIPTIONAL REPRESSOR YETL"/>
    <property type="match status" value="1"/>
</dbReference>
<dbReference type="OrthoDB" id="6400670at2"/>
<dbReference type="GO" id="GO:0003700">
    <property type="term" value="F:DNA-binding transcription factor activity"/>
    <property type="evidence" value="ECO:0007669"/>
    <property type="project" value="InterPro"/>
</dbReference>
<dbReference type="PROSITE" id="PS50995">
    <property type="entry name" value="HTH_MARR_2"/>
    <property type="match status" value="1"/>
</dbReference>
<dbReference type="InterPro" id="IPR036388">
    <property type="entry name" value="WH-like_DNA-bd_sf"/>
</dbReference>
<dbReference type="SMART" id="SM00347">
    <property type="entry name" value="HTH_MARR"/>
    <property type="match status" value="1"/>
</dbReference>
<name>A0A4S4N6B8_9RHOB</name>